<feature type="region of interest" description="Disordered" evidence="1">
    <location>
        <begin position="1"/>
        <end position="81"/>
    </location>
</feature>
<protein>
    <submittedName>
        <fullName evidence="2">Uncharacterized protein</fullName>
    </submittedName>
</protein>
<sequence length="81" mass="9153">MDRHTASLHGRQPSRPRKQKQRQPPHRHPTPSYRHDDLALSPYTPSTVDTPHRNGIPRGNPARRRRGGGEPDPNGQGNRKG</sequence>
<keyword evidence="3" id="KW-1185">Reference proteome</keyword>
<dbReference type="Proteomes" id="UP000000768">
    <property type="component" value="Chromosome 8"/>
</dbReference>
<accession>A0A1B6PDB5</accession>
<feature type="compositionally biased region" description="Basic residues" evidence="1">
    <location>
        <begin position="12"/>
        <end position="29"/>
    </location>
</feature>
<reference evidence="2 3" key="1">
    <citation type="journal article" date="2009" name="Nature">
        <title>The Sorghum bicolor genome and the diversification of grasses.</title>
        <authorList>
            <person name="Paterson A.H."/>
            <person name="Bowers J.E."/>
            <person name="Bruggmann R."/>
            <person name="Dubchak I."/>
            <person name="Grimwood J."/>
            <person name="Gundlach H."/>
            <person name="Haberer G."/>
            <person name="Hellsten U."/>
            <person name="Mitros T."/>
            <person name="Poliakov A."/>
            <person name="Schmutz J."/>
            <person name="Spannagl M."/>
            <person name="Tang H."/>
            <person name="Wang X."/>
            <person name="Wicker T."/>
            <person name="Bharti A.K."/>
            <person name="Chapman J."/>
            <person name="Feltus F.A."/>
            <person name="Gowik U."/>
            <person name="Grigoriev I.V."/>
            <person name="Lyons E."/>
            <person name="Maher C.A."/>
            <person name="Martis M."/>
            <person name="Narechania A."/>
            <person name="Otillar R.P."/>
            <person name="Penning B.W."/>
            <person name="Salamov A.A."/>
            <person name="Wang Y."/>
            <person name="Zhang L."/>
            <person name="Carpita N.C."/>
            <person name="Freeling M."/>
            <person name="Gingle A.R."/>
            <person name="Hash C.T."/>
            <person name="Keller B."/>
            <person name="Klein P."/>
            <person name="Kresovich S."/>
            <person name="McCann M.C."/>
            <person name="Ming R."/>
            <person name="Peterson D.G."/>
            <person name="Mehboob-ur-Rahman"/>
            <person name="Ware D."/>
            <person name="Westhoff P."/>
            <person name="Mayer K.F."/>
            <person name="Messing J."/>
            <person name="Rokhsar D.S."/>
        </authorList>
    </citation>
    <scope>NUCLEOTIDE SEQUENCE [LARGE SCALE GENOMIC DNA]</scope>
    <source>
        <strain evidence="3">cv. BTx623</strain>
    </source>
</reference>
<evidence type="ECO:0000313" key="3">
    <source>
        <dbReference type="Proteomes" id="UP000000768"/>
    </source>
</evidence>
<dbReference type="Gramene" id="KXG23700">
    <property type="protein sequence ID" value="KXG23700"/>
    <property type="gene ID" value="SORBI_3008G129500"/>
</dbReference>
<evidence type="ECO:0000313" key="2">
    <source>
        <dbReference type="EMBL" id="KXG23700.1"/>
    </source>
</evidence>
<gene>
    <name evidence="2" type="ORF">SORBI_3008G129500</name>
</gene>
<name>A0A1B6PDB5_SORBI</name>
<organism evidence="2 3">
    <name type="scientific">Sorghum bicolor</name>
    <name type="common">Sorghum</name>
    <name type="synonym">Sorghum vulgare</name>
    <dbReference type="NCBI Taxonomy" id="4558"/>
    <lineage>
        <taxon>Eukaryota</taxon>
        <taxon>Viridiplantae</taxon>
        <taxon>Streptophyta</taxon>
        <taxon>Embryophyta</taxon>
        <taxon>Tracheophyta</taxon>
        <taxon>Spermatophyta</taxon>
        <taxon>Magnoliopsida</taxon>
        <taxon>Liliopsida</taxon>
        <taxon>Poales</taxon>
        <taxon>Poaceae</taxon>
        <taxon>PACMAD clade</taxon>
        <taxon>Panicoideae</taxon>
        <taxon>Andropogonodae</taxon>
        <taxon>Andropogoneae</taxon>
        <taxon>Sorghinae</taxon>
        <taxon>Sorghum</taxon>
    </lineage>
</organism>
<dbReference type="EMBL" id="CM000767">
    <property type="protein sequence ID" value="KXG23700.1"/>
    <property type="molecule type" value="Genomic_DNA"/>
</dbReference>
<dbReference type="InParanoid" id="A0A1B6PDB5"/>
<reference evidence="3" key="2">
    <citation type="journal article" date="2018" name="Plant J.">
        <title>The Sorghum bicolor reference genome: improved assembly, gene annotations, a transcriptome atlas, and signatures of genome organization.</title>
        <authorList>
            <person name="McCormick R.F."/>
            <person name="Truong S.K."/>
            <person name="Sreedasyam A."/>
            <person name="Jenkins J."/>
            <person name="Shu S."/>
            <person name="Sims D."/>
            <person name="Kennedy M."/>
            <person name="Amirebrahimi M."/>
            <person name="Weers B.D."/>
            <person name="McKinley B."/>
            <person name="Mattison A."/>
            <person name="Morishige D.T."/>
            <person name="Grimwood J."/>
            <person name="Schmutz J."/>
            <person name="Mullet J.E."/>
        </authorList>
    </citation>
    <scope>NUCLEOTIDE SEQUENCE [LARGE SCALE GENOMIC DNA]</scope>
    <source>
        <strain evidence="3">cv. BTx623</strain>
    </source>
</reference>
<proteinExistence type="predicted"/>
<dbReference type="AlphaFoldDB" id="A0A1B6PDB5"/>
<evidence type="ECO:0000256" key="1">
    <source>
        <dbReference type="SAM" id="MobiDB-lite"/>
    </source>
</evidence>